<reference evidence="1 2" key="1">
    <citation type="submission" date="2016-03" db="EMBL/GenBank/DDBJ databases">
        <title>Complete genome sequence of Shewanella psychrophila WP2, a deep sea bacterium isolated from west Pacific sediment.</title>
        <authorList>
            <person name="Xu G."/>
            <person name="Jian H."/>
        </authorList>
    </citation>
    <scope>NUCLEOTIDE SEQUENCE [LARGE SCALE GENOMIC DNA]</scope>
    <source>
        <strain evidence="1 2">WP2</strain>
    </source>
</reference>
<name>A0A1S6HTY7_9GAMM</name>
<dbReference type="OrthoDB" id="6267135at2"/>
<sequence>MCGTPKTNLSAQIPKTPFRSFMASMTLAQRKHFAQVANRAQENRDSRELYRQRLSSNQKPVARLSLWGKLKQLCKQTVNLMG</sequence>
<protein>
    <submittedName>
        <fullName evidence="1">Uncharacterized protein</fullName>
    </submittedName>
</protein>
<dbReference type="EMBL" id="CP014782">
    <property type="protein sequence ID" value="AQS39026.1"/>
    <property type="molecule type" value="Genomic_DNA"/>
</dbReference>
<keyword evidence="2" id="KW-1185">Reference proteome</keyword>
<evidence type="ECO:0000313" key="1">
    <source>
        <dbReference type="EMBL" id="AQS39026.1"/>
    </source>
</evidence>
<accession>A0A1S6HTY7</accession>
<gene>
    <name evidence="1" type="ORF">Sps_03911</name>
</gene>
<dbReference type="KEGG" id="spsw:Sps_03911"/>
<evidence type="ECO:0000313" key="2">
    <source>
        <dbReference type="Proteomes" id="UP000189545"/>
    </source>
</evidence>
<proteinExistence type="predicted"/>
<organism evidence="1 2">
    <name type="scientific">Shewanella psychrophila</name>
    <dbReference type="NCBI Taxonomy" id="225848"/>
    <lineage>
        <taxon>Bacteria</taxon>
        <taxon>Pseudomonadati</taxon>
        <taxon>Pseudomonadota</taxon>
        <taxon>Gammaproteobacteria</taxon>
        <taxon>Alteromonadales</taxon>
        <taxon>Shewanellaceae</taxon>
        <taxon>Shewanella</taxon>
    </lineage>
</organism>
<dbReference type="AlphaFoldDB" id="A0A1S6HTY7"/>
<dbReference type="Proteomes" id="UP000189545">
    <property type="component" value="Chromosome"/>
</dbReference>
<dbReference type="RefSeq" id="WP_077753989.1">
    <property type="nucleotide sequence ID" value="NZ_CP014782.1"/>
</dbReference>